<sequence length="155" mass="17631">MASINLGGPIKSYQSIGASADGIFSADVFPKFFHRCARPPARRRGRRSGRRDVERSLEISAREKDRRNFRSSRSNEENDEGGDEPEDARDELHEEREKPRKVSLLGLQHPPCLQNLASSAPSRCEIRVDELAVSFGNAKVYLEKKSRTTTREFER</sequence>
<feature type="compositionally biased region" description="Basic and acidic residues" evidence="1">
    <location>
        <begin position="90"/>
        <end position="100"/>
    </location>
</feature>
<name>A0AAV2NTQ3_9HYME</name>
<evidence type="ECO:0000313" key="2">
    <source>
        <dbReference type="EMBL" id="CAL1682768.1"/>
    </source>
</evidence>
<protein>
    <submittedName>
        <fullName evidence="2">Uncharacterized protein</fullName>
    </submittedName>
</protein>
<evidence type="ECO:0000256" key="1">
    <source>
        <dbReference type="SAM" id="MobiDB-lite"/>
    </source>
</evidence>
<feature type="compositionally biased region" description="Basic residues" evidence="1">
    <location>
        <begin position="39"/>
        <end position="49"/>
    </location>
</feature>
<gene>
    <name evidence="2" type="ORF">LPLAT_LOCUS8646</name>
</gene>
<dbReference type="EMBL" id="OZ034827">
    <property type="protein sequence ID" value="CAL1682768.1"/>
    <property type="molecule type" value="Genomic_DNA"/>
</dbReference>
<reference evidence="2" key="1">
    <citation type="submission" date="2024-04" db="EMBL/GenBank/DDBJ databases">
        <authorList>
            <consortium name="Molecular Ecology Group"/>
        </authorList>
    </citation>
    <scope>NUCLEOTIDE SEQUENCE</scope>
</reference>
<keyword evidence="3" id="KW-1185">Reference proteome</keyword>
<evidence type="ECO:0000313" key="3">
    <source>
        <dbReference type="Proteomes" id="UP001497644"/>
    </source>
</evidence>
<proteinExistence type="predicted"/>
<feature type="compositionally biased region" description="Acidic residues" evidence="1">
    <location>
        <begin position="77"/>
        <end position="89"/>
    </location>
</feature>
<dbReference type="AlphaFoldDB" id="A0AAV2NTQ3"/>
<feature type="region of interest" description="Disordered" evidence="1">
    <location>
        <begin position="39"/>
        <end position="105"/>
    </location>
</feature>
<feature type="compositionally biased region" description="Basic and acidic residues" evidence="1">
    <location>
        <begin position="50"/>
        <end position="76"/>
    </location>
</feature>
<dbReference type="Proteomes" id="UP001497644">
    <property type="component" value="Chromosome 4"/>
</dbReference>
<organism evidence="2 3">
    <name type="scientific">Lasius platythorax</name>
    <dbReference type="NCBI Taxonomy" id="488582"/>
    <lineage>
        <taxon>Eukaryota</taxon>
        <taxon>Metazoa</taxon>
        <taxon>Ecdysozoa</taxon>
        <taxon>Arthropoda</taxon>
        <taxon>Hexapoda</taxon>
        <taxon>Insecta</taxon>
        <taxon>Pterygota</taxon>
        <taxon>Neoptera</taxon>
        <taxon>Endopterygota</taxon>
        <taxon>Hymenoptera</taxon>
        <taxon>Apocrita</taxon>
        <taxon>Aculeata</taxon>
        <taxon>Formicoidea</taxon>
        <taxon>Formicidae</taxon>
        <taxon>Formicinae</taxon>
        <taxon>Lasius</taxon>
        <taxon>Lasius</taxon>
    </lineage>
</organism>
<accession>A0AAV2NTQ3</accession>